<dbReference type="Proteomes" id="UP000276215">
    <property type="component" value="Unassembled WGS sequence"/>
</dbReference>
<evidence type="ECO:0000256" key="4">
    <source>
        <dbReference type="SAM" id="MobiDB-lite"/>
    </source>
</evidence>
<comment type="similarity">
    <text evidence="1">Belongs to the COQ10 family.</text>
</comment>
<dbReference type="GO" id="GO:0045333">
    <property type="term" value="P:cellular respiration"/>
    <property type="evidence" value="ECO:0007669"/>
    <property type="project" value="InterPro"/>
</dbReference>
<organism evidence="6 7">
    <name type="scientific">Choiromyces venosus 120613-1</name>
    <dbReference type="NCBI Taxonomy" id="1336337"/>
    <lineage>
        <taxon>Eukaryota</taxon>
        <taxon>Fungi</taxon>
        <taxon>Dikarya</taxon>
        <taxon>Ascomycota</taxon>
        <taxon>Pezizomycotina</taxon>
        <taxon>Pezizomycetes</taxon>
        <taxon>Pezizales</taxon>
        <taxon>Tuberaceae</taxon>
        <taxon>Choiromyces</taxon>
    </lineage>
</organism>
<dbReference type="SUPFAM" id="SSF55961">
    <property type="entry name" value="Bet v1-like"/>
    <property type="match status" value="1"/>
</dbReference>
<dbReference type="PANTHER" id="PTHR12901">
    <property type="entry name" value="SPERM PROTEIN HOMOLOG"/>
    <property type="match status" value="1"/>
</dbReference>
<accession>A0A3N4JRU1</accession>
<evidence type="ECO:0000313" key="6">
    <source>
        <dbReference type="EMBL" id="RPB01046.1"/>
    </source>
</evidence>
<evidence type="ECO:0000256" key="3">
    <source>
        <dbReference type="ARBA" id="ARBA00024947"/>
    </source>
</evidence>
<dbReference type="PANTHER" id="PTHR12901:SF10">
    <property type="entry name" value="COENZYME Q-BINDING PROTEIN COQ10, MITOCHONDRIAL"/>
    <property type="match status" value="1"/>
</dbReference>
<evidence type="ECO:0000256" key="1">
    <source>
        <dbReference type="ARBA" id="ARBA00006885"/>
    </source>
</evidence>
<name>A0A3N4JRU1_9PEZI</name>
<dbReference type="Pfam" id="PF03364">
    <property type="entry name" value="Polyketide_cyc"/>
    <property type="match status" value="1"/>
</dbReference>
<evidence type="ECO:0000256" key="2">
    <source>
        <dbReference type="ARBA" id="ARBA00011814"/>
    </source>
</evidence>
<evidence type="ECO:0000313" key="7">
    <source>
        <dbReference type="Proteomes" id="UP000276215"/>
    </source>
</evidence>
<dbReference type="InterPro" id="IPR044996">
    <property type="entry name" value="COQ10-like"/>
</dbReference>
<comment type="function">
    <text evidence="3">Required for the function of coenzyme Q in the respiratory chain. May serve as a chaperone or may be involved in the transport of Q6 from its site of synthesis to the catalytic sites of the respiratory complexes.</text>
</comment>
<protein>
    <recommendedName>
        <fullName evidence="5">Coenzyme Q-binding protein COQ10 START domain-containing protein</fullName>
    </recommendedName>
</protein>
<dbReference type="InterPro" id="IPR005031">
    <property type="entry name" value="COQ10_START"/>
</dbReference>
<dbReference type="CDD" id="cd07813">
    <property type="entry name" value="COQ10p_like"/>
    <property type="match status" value="1"/>
</dbReference>
<reference evidence="6 7" key="1">
    <citation type="journal article" date="2018" name="Nat. Ecol. Evol.">
        <title>Pezizomycetes genomes reveal the molecular basis of ectomycorrhizal truffle lifestyle.</title>
        <authorList>
            <person name="Murat C."/>
            <person name="Payen T."/>
            <person name="Noel B."/>
            <person name="Kuo A."/>
            <person name="Morin E."/>
            <person name="Chen J."/>
            <person name="Kohler A."/>
            <person name="Krizsan K."/>
            <person name="Balestrini R."/>
            <person name="Da Silva C."/>
            <person name="Montanini B."/>
            <person name="Hainaut M."/>
            <person name="Levati E."/>
            <person name="Barry K.W."/>
            <person name="Belfiori B."/>
            <person name="Cichocki N."/>
            <person name="Clum A."/>
            <person name="Dockter R.B."/>
            <person name="Fauchery L."/>
            <person name="Guy J."/>
            <person name="Iotti M."/>
            <person name="Le Tacon F."/>
            <person name="Lindquist E.A."/>
            <person name="Lipzen A."/>
            <person name="Malagnac F."/>
            <person name="Mello A."/>
            <person name="Molinier V."/>
            <person name="Miyauchi S."/>
            <person name="Poulain J."/>
            <person name="Riccioni C."/>
            <person name="Rubini A."/>
            <person name="Sitrit Y."/>
            <person name="Splivallo R."/>
            <person name="Traeger S."/>
            <person name="Wang M."/>
            <person name="Zifcakova L."/>
            <person name="Wipf D."/>
            <person name="Zambonelli A."/>
            <person name="Paolocci F."/>
            <person name="Nowrousian M."/>
            <person name="Ottonello S."/>
            <person name="Baldrian P."/>
            <person name="Spatafora J.W."/>
            <person name="Henrissat B."/>
            <person name="Nagy L.G."/>
            <person name="Aury J.M."/>
            <person name="Wincker P."/>
            <person name="Grigoriev I.V."/>
            <person name="Bonfante P."/>
            <person name="Martin F.M."/>
        </authorList>
    </citation>
    <scope>NUCLEOTIDE SEQUENCE [LARGE SCALE GENOMIC DNA]</scope>
    <source>
        <strain evidence="6 7">120613-1</strain>
    </source>
</reference>
<dbReference type="InterPro" id="IPR023393">
    <property type="entry name" value="START-like_dom_sf"/>
</dbReference>
<dbReference type="STRING" id="1336337.A0A3N4JRU1"/>
<dbReference type="OrthoDB" id="292693at2759"/>
<proteinExistence type="inferred from homology"/>
<dbReference type="GO" id="GO:0048039">
    <property type="term" value="F:ubiquinone binding"/>
    <property type="evidence" value="ECO:0007669"/>
    <property type="project" value="InterPro"/>
</dbReference>
<dbReference type="GO" id="GO:0005739">
    <property type="term" value="C:mitochondrion"/>
    <property type="evidence" value="ECO:0007669"/>
    <property type="project" value="TreeGrafter"/>
</dbReference>
<dbReference type="AlphaFoldDB" id="A0A3N4JRU1"/>
<comment type="subunit">
    <text evidence="2">Interacts with coenzyme Q.</text>
</comment>
<sequence>MPPRLAIPRQFPLHSIPKTPPPPPIQTHPAPRRTFFPLPTGSQSLQRFTARKSLPYPPRALFNLVSDINAYQHFLPYCLSSNVTRTCPQTNLPTEATLRVGWGSFDETFASVVACSPEAGTVEANGDRNELFERLVTRWAVKRGEGEEGTLVELFLEFGFRNPLYAAVSSAVAPKVAEIMIQAFEKRAGEVLGGK</sequence>
<gene>
    <name evidence="6" type="ORF">L873DRAFT_1735663</name>
</gene>
<dbReference type="EMBL" id="ML120376">
    <property type="protein sequence ID" value="RPB01046.1"/>
    <property type="molecule type" value="Genomic_DNA"/>
</dbReference>
<keyword evidence="7" id="KW-1185">Reference proteome</keyword>
<feature type="region of interest" description="Disordered" evidence="4">
    <location>
        <begin position="10"/>
        <end position="29"/>
    </location>
</feature>
<feature type="domain" description="Coenzyme Q-binding protein COQ10 START" evidence="5">
    <location>
        <begin position="54"/>
        <end position="185"/>
    </location>
</feature>
<dbReference type="Gene3D" id="3.30.530.20">
    <property type="match status" value="1"/>
</dbReference>
<feature type="non-terminal residue" evidence="6">
    <location>
        <position position="195"/>
    </location>
</feature>
<evidence type="ECO:0000259" key="5">
    <source>
        <dbReference type="Pfam" id="PF03364"/>
    </source>
</evidence>